<keyword evidence="2" id="KW-1185">Reference proteome</keyword>
<sequence length="66" mass="7673">MLPYSVEDANISIYAHIGTEELIKITYKIFEYYICNKCALKFRKMLTIESIMGKGFRICTVENKGE</sequence>
<name>A0ABS4EBE3_9FIRM</name>
<dbReference type="RefSeq" id="WP_209456692.1">
    <property type="nucleotide sequence ID" value="NZ_BAAACS010000002.1"/>
</dbReference>
<protein>
    <submittedName>
        <fullName evidence="1">Uncharacterized protein</fullName>
    </submittedName>
</protein>
<reference evidence="1 2" key="1">
    <citation type="submission" date="2021-03" db="EMBL/GenBank/DDBJ databases">
        <title>Genomic Encyclopedia of Type Strains, Phase IV (KMG-IV): sequencing the most valuable type-strain genomes for metagenomic binning, comparative biology and taxonomic classification.</title>
        <authorList>
            <person name="Goeker M."/>
        </authorList>
    </citation>
    <scope>NUCLEOTIDE SEQUENCE [LARGE SCALE GENOMIC DNA]</scope>
    <source>
        <strain evidence="1 2">DSM 1289</strain>
    </source>
</reference>
<dbReference type="EMBL" id="JAGGJX010000002">
    <property type="protein sequence ID" value="MBP1855244.1"/>
    <property type="molecule type" value="Genomic_DNA"/>
</dbReference>
<evidence type="ECO:0000313" key="2">
    <source>
        <dbReference type="Proteomes" id="UP000767291"/>
    </source>
</evidence>
<comment type="caution">
    <text evidence="1">The sequence shown here is derived from an EMBL/GenBank/DDBJ whole genome shotgun (WGS) entry which is preliminary data.</text>
</comment>
<dbReference type="Proteomes" id="UP000767291">
    <property type="component" value="Unassembled WGS sequence"/>
</dbReference>
<gene>
    <name evidence="1" type="ORF">J2Z43_001637</name>
</gene>
<organism evidence="1 2">
    <name type="scientific">Metaclostridioides mangenotii</name>
    <dbReference type="NCBI Taxonomy" id="1540"/>
    <lineage>
        <taxon>Bacteria</taxon>
        <taxon>Bacillati</taxon>
        <taxon>Bacillota</taxon>
        <taxon>Clostridia</taxon>
        <taxon>Peptostreptococcales</taxon>
        <taxon>Peptostreptococcaceae</taxon>
        <taxon>Metaclostridioides</taxon>
    </lineage>
</organism>
<evidence type="ECO:0000313" key="1">
    <source>
        <dbReference type="EMBL" id="MBP1855244.1"/>
    </source>
</evidence>
<accession>A0ABS4EBE3</accession>
<proteinExistence type="predicted"/>